<accession>A0ABY5D8L2</accession>
<evidence type="ECO:0000313" key="3">
    <source>
        <dbReference type="Proteomes" id="UP001055940"/>
    </source>
</evidence>
<evidence type="ECO:0000256" key="1">
    <source>
        <dbReference type="SAM" id="MobiDB-lite"/>
    </source>
</evidence>
<keyword evidence="3" id="KW-1185">Reference proteome</keyword>
<reference evidence="2" key="1">
    <citation type="submission" date="2022-06" db="EMBL/GenBank/DDBJ databases">
        <authorList>
            <person name="Ping M."/>
        </authorList>
    </citation>
    <scope>NUCLEOTIDE SEQUENCE</scope>
    <source>
        <strain evidence="2">JCM11759T</strain>
    </source>
</reference>
<dbReference type="EMBL" id="CP099837">
    <property type="protein sequence ID" value="USY19720.1"/>
    <property type="molecule type" value="Genomic_DNA"/>
</dbReference>
<feature type="region of interest" description="Disordered" evidence="1">
    <location>
        <begin position="41"/>
        <end position="95"/>
    </location>
</feature>
<dbReference type="RefSeq" id="WP_254418912.1">
    <property type="nucleotide sequence ID" value="NZ_CP099837.1"/>
</dbReference>
<gene>
    <name evidence="2" type="ORF">NE857_31575</name>
</gene>
<name>A0ABY5D8L2_9ACTN</name>
<protein>
    <submittedName>
        <fullName evidence="2">Uncharacterized protein</fullName>
    </submittedName>
</protein>
<organism evidence="2 3">
    <name type="scientific">Nocardiopsis exhalans</name>
    <dbReference type="NCBI Taxonomy" id="163604"/>
    <lineage>
        <taxon>Bacteria</taxon>
        <taxon>Bacillati</taxon>
        <taxon>Actinomycetota</taxon>
        <taxon>Actinomycetes</taxon>
        <taxon>Streptosporangiales</taxon>
        <taxon>Nocardiopsidaceae</taxon>
        <taxon>Nocardiopsis</taxon>
    </lineage>
</organism>
<evidence type="ECO:0000313" key="2">
    <source>
        <dbReference type="EMBL" id="USY19720.1"/>
    </source>
</evidence>
<dbReference type="Proteomes" id="UP001055940">
    <property type="component" value="Chromosome"/>
</dbReference>
<proteinExistence type="predicted"/>
<sequence length="131" mass="14577">MTRFVSTRYPQLRIPALRVRFRDGHATVKDPDVAARLASWPTQGVGLAPGESLPNAQEKQEEDDPNPNPDQTPDQTGNEQGGEPQRPAKTARREDWQDYILATYDVDADEAKDMTKAQLQTLDADLSGDDE</sequence>